<protein>
    <recommendedName>
        <fullName evidence="6">BHLH domain-containing protein</fullName>
    </recommendedName>
</protein>
<feature type="non-terminal residue" evidence="7">
    <location>
        <position position="86"/>
    </location>
</feature>
<evidence type="ECO:0000256" key="2">
    <source>
        <dbReference type="ARBA" id="ARBA00023015"/>
    </source>
</evidence>
<dbReference type="PANTHER" id="PTHR11793:SF13">
    <property type="entry name" value="PROTEIN DAUGHTERLESS"/>
    <property type="match status" value="1"/>
</dbReference>
<gene>
    <name evidence="7" type="ORF">TRIADDRAFT_8076</name>
</gene>
<dbReference type="FunFam" id="4.10.280.10:FF:000001">
    <property type="entry name" value="Putative transcription factor 12"/>
    <property type="match status" value="1"/>
</dbReference>
<evidence type="ECO:0000256" key="5">
    <source>
        <dbReference type="ARBA" id="ARBA00023242"/>
    </source>
</evidence>
<dbReference type="SMART" id="SM00353">
    <property type="entry name" value="HLH"/>
    <property type="match status" value="1"/>
</dbReference>
<dbReference type="STRING" id="10228.B3RM98"/>
<dbReference type="HOGENOM" id="CLU_129061_1_0_1"/>
<dbReference type="PANTHER" id="PTHR11793">
    <property type="entry name" value="BASIC HELIX-LOOP-HELIX TRANSCRIPTION FACTOR"/>
    <property type="match status" value="1"/>
</dbReference>
<dbReference type="RefSeq" id="XP_002108126.1">
    <property type="nucleotide sequence ID" value="XM_002108090.1"/>
</dbReference>
<feature type="non-terminal residue" evidence="7">
    <location>
        <position position="1"/>
    </location>
</feature>
<dbReference type="KEGG" id="tad:TRIADDRAFT_8076"/>
<dbReference type="GO" id="GO:0003677">
    <property type="term" value="F:DNA binding"/>
    <property type="evidence" value="ECO:0007669"/>
    <property type="project" value="UniProtKB-KW"/>
</dbReference>
<evidence type="ECO:0000256" key="4">
    <source>
        <dbReference type="ARBA" id="ARBA00023163"/>
    </source>
</evidence>
<dbReference type="GO" id="GO:0005634">
    <property type="term" value="C:nucleus"/>
    <property type="evidence" value="ECO:0007669"/>
    <property type="project" value="UniProtKB-SubCell"/>
</dbReference>
<evidence type="ECO:0000313" key="8">
    <source>
        <dbReference type="Proteomes" id="UP000009022"/>
    </source>
</evidence>
<reference evidence="7 8" key="1">
    <citation type="journal article" date="2008" name="Nature">
        <title>The Trichoplax genome and the nature of placozoans.</title>
        <authorList>
            <person name="Srivastava M."/>
            <person name="Begovic E."/>
            <person name="Chapman J."/>
            <person name="Putnam N.H."/>
            <person name="Hellsten U."/>
            <person name="Kawashima T."/>
            <person name="Kuo A."/>
            <person name="Mitros T."/>
            <person name="Salamov A."/>
            <person name="Carpenter M.L."/>
            <person name="Signorovitch A.Y."/>
            <person name="Moreno M.A."/>
            <person name="Kamm K."/>
            <person name="Grimwood J."/>
            <person name="Schmutz J."/>
            <person name="Shapiro H."/>
            <person name="Grigoriev I.V."/>
            <person name="Buss L.W."/>
            <person name="Schierwater B."/>
            <person name="Dellaporta S.L."/>
            <person name="Rokhsar D.S."/>
        </authorList>
    </citation>
    <scope>NUCLEOTIDE SEQUENCE [LARGE SCALE GENOMIC DNA]</scope>
    <source>
        <strain evidence="7 8">Grell-BS-1999</strain>
    </source>
</reference>
<name>B3RM98_TRIAD</name>
<proteinExistence type="predicted"/>
<dbReference type="InterPro" id="IPR036638">
    <property type="entry name" value="HLH_DNA-bd_sf"/>
</dbReference>
<evidence type="ECO:0000256" key="1">
    <source>
        <dbReference type="ARBA" id="ARBA00004123"/>
    </source>
</evidence>
<evidence type="ECO:0000313" key="7">
    <source>
        <dbReference type="EMBL" id="EDV28924.1"/>
    </source>
</evidence>
<dbReference type="OMA" id="METASAH"/>
<evidence type="ECO:0000259" key="6">
    <source>
        <dbReference type="PROSITE" id="PS50888"/>
    </source>
</evidence>
<dbReference type="SUPFAM" id="SSF47459">
    <property type="entry name" value="HLH, helix-loop-helix DNA-binding domain"/>
    <property type="match status" value="1"/>
</dbReference>
<keyword evidence="3" id="KW-0238">DNA-binding</keyword>
<dbReference type="OrthoDB" id="10034090at2759"/>
<dbReference type="Proteomes" id="UP000009022">
    <property type="component" value="Unassembled WGS sequence"/>
</dbReference>
<dbReference type="PROSITE" id="PS50888">
    <property type="entry name" value="BHLH"/>
    <property type="match status" value="1"/>
</dbReference>
<keyword evidence="5" id="KW-0539">Nucleus</keyword>
<keyword evidence="4" id="KW-0804">Transcription</keyword>
<dbReference type="PhylomeDB" id="B3RM98"/>
<dbReference type="Gene3D" id="4.10.280.10">
    <property type="entry name" value="Helix-loop-helix DNA-binding domain"/>
    <property type="match status" value="1"/>
</dbReference>
<sequence>ERIQREHDRRHANNARERIRVRDINEAFKELGRMCVIHAPSEKAQTKLSILHQSVQVITQLEAQVRERNLNPKAACLKHREEEKVS</sequence>
<dbReference type="InParanoid" id="B3RM98"/>
<comment type="subcellular location">
    <subcellularLocation>
        <location evidence="1">Nucleus</location>
    </subcellularLocation>
</comment>
<dbReference type="CTD" id="6749341"/>
<dbReference type="InterPro" id="IPR011598">
    <property type="entry name" value="bHLH_dom"/>
</dbReference>
<feature type="domain" description="BHLH" evidence="6">
    <location>
        <begin position="8"/>
        <end position="61"/>
    </location>
</feature>
<dbReference type="GO" id="GO:0046983">
    <property type="term" value="F:protein dimerization activity"/>
    <property type="evidence" value="ECO:0007669"/>
    <property type="project" value="InterPro"/>
</dbReference>
<dbReference type="AlphaFoldDB" id="B3RM98"/>
<organism evidence="7 8">
    <name type="scientific">Trichoplax adhaerens</name>
    <name type="common">Trichoplax reptans</name>
    <dbReference type="NCBI Taxonomy" id="10228"/>
    <lineage>
        <taxon>Eukaryota</taxon>
        <taxon>Metazoa</taxon>
        <taxon>Placozoa</taxon>
        <taxon>Uniplacotomia</taxon>
        <taxon>Trichoplacea</taxon>
        <taxon>Trichoplacidae</taxon>
        <taxon>Trichoplax</taxon>
    </lineage>
</organism>
<evidence type="ECO:0000256" key="3">
    <source>
        <dbReference type="ARBA" id="ARBA00023125"/>
    </source>
</evidence>
<dbReference type="Pfam" id="PF00010">
    <property type="entry name" value="HLH"/>
    <property type="match status" value="1"/>
</dbReference>
<dbReference type="InterPro" id="IPR051098">
    <property type="entry name" value="NeuroDiff_E-box_TFs"/>
</dbReference>
<keyword evidence="2" id="KW-0805">Transcription regulation</keyword>
<dbReference type="GeneID" id="6749341"/>
<keyword evidence="8" id="KW-1185">Reference proteome</keyword>
<dbReference type="eggNOG" id="KOG3910">
    <property type="taxonomic scope" value="Eukaryota"/>
</dbReference>
<dbReference type="EMBL" id="DS985241">
    <property type="protein sequence ID" value="EDV28924.1"/>
    <property type="molecule type" value="Genomic_DNA"/>
</dbReference>
<accession>B3RM98</accession>